<evidence type="ECO:0000256" key="4">
    <source>
        <dbReference type="ARBA" id="ARBA00023163"/>
    </source>
</evidence>
<evidence type="ECO:0000256" key="5">
    <source>
        <dbReference type="ARBA" id="ARBA00023186"/>
    </source>
</evidence>
<evidence type="ECO:0008006" key="9">
    <source>
        <dbReference type="Google" id="ProtNLM"/>
    </source>
</evidence>
<dbReference type="EMBL" id="JAQMWT010000456">
    <property type="protein sequence ID" value="KAJ8601044.1"/>
    <property type="molecule type" value="Genomic_DNA"/>
</dbReference>
<dbReference type="GO" id="GO:0006335">
    <property type="term" value="P:DNA replication-dependent chromatin assembly"/>
    <property type="evidence" value="ECO:0007669"/>
    <property type="project" value="TreeGrafter"/>
</dbReference>
<evidence type="ECO:0000256" key="1">
    <source>
        <dbReference type="ARBA" id="ARBA00004123"/>
    </source>
</evidence>
<keyword evidence="4" id="KW-0804">Transcription</keyword>
<evidence type="ECO:0000256" key="6">
    <source>
        <dbReference type="ARBA" id="ARBA00023242"/>
    </source>
</evidence>
<dbReference type="GO" id="GO:0042393">
    <property type="term" value="F:histone binding"/>
    <property type="evidence" value="ECO:0007669"/>
    <property type="project" value="TreeGrafter"/>
</dbReference>
<evidence type="ECO:0000256" key="2">
    <source>
        <dbReference type="ARBA" id="ARBA00006051"/>
    </source>
</evidence>
<dbReference type="Proteomes" id="UP001230188">
    <property type="component" value="Unassembled WGS sequence"/>
</dbReference>
<comment type="similarity">
    <text evidence="2">Belongs to the ASF1 family.</text>
</comment>
<sequence>MVVNVTNVVPLENPSWFSNPLSFEITFECEAALEDDLEWRVIYVGSAENSSYDQVLVEVLVGPVPKGTNKFVLHSDAPDPALIPEIVGITVVLLVCSYRRQEFVRIGYYVRNEAVEEEVGPTHIARTILADKPRVTRLAGARFT</sequence>
<name>A0AAD7UAU6_9STRA</name>
<proteinExistence type="inferred from homology"/>
<keyword evidence="5" id="KW-0143">Chaperone</keyword>
<comment type="subcellular location">
    <subcellularLocation>
        <location evidence="1">Nucleus</location>
    </subcellularLocation>
</comment>
<dbReference type="AlphaFoldDB" id="A0AAD7UAU6"/>
<dbReference type="PANTHER" id="PTHR12040">
    <property type="entry name" value="ANTI-SILENCING PROTEIN 1"/>
    <property type="match status" value="1"/>
</dbReference>
<evidence type="ECO:0000313" key="7">
    <source>
        <dbReference type="EMBL" id="KAJ8601044.1"/>
    </source>
</evidence>
<accession>A0AAD7UAU6</accession>
<protein>
    <recommendedName>
        <fullName evidence="9">Anti-silencing factor</fullName>
    </recommendedName>
</protein>
<dbReference type="InterPro" id="IPR036747">
    <property type="entry name" value="ASF1-like_sf"/>
</dbReference>
<dbReference type="InterPro" id="IPR006818">
    <property type="entry name" value="ASF1-like"/>
</dbReference>
<keyword evidence="6" id="KW-0539">Nucleus</keyword>
<keyword evidence="8" id="KW-1185">Reference proteome</keyword>
<dbReference type="GO" id="GO:0005634">
    <property type="term" value="C:nucleus"/>
    <property type="evidence" value="ECO:0007669"/>
    <property type="project" value="UniProtKB-SubCell"/>
</dbReference>
<dbReference type="Pfam" id="PF04729">
    <property type="entry name" value="ASF1_hist_chap"/>
    <property type="match status" value="1"/>
</dbReference>
<gene>
    <name evidence="7" type="ORF">CTAYLR_004492</name>
</gene>
<evidence type="ECO:0000256" key="3">
    <source>
        <dbReference type="ARBA" id="ARBA00023015"/>
    </source>
</evidence>
<dbReference type="PANTHER" id="PTHR12040:SF0">
    <property type="entry name" value="HISTONE CHAPERONE ASF1"/>
    <property type="match status" value="1"/>
</dbReference>
<dbReference type="SUPFAM" id="SSF101546">
    <property type="entry name" value="ASF1-like"/>
    <property type="match status" value="1"/>
</dbReference>
<keyword evidence="3" id="KW-0805">Transcription regulation</keyword>
<organism evidence="7 8">
    <name type="scientific">Chrysophaeum taylorii</name>
    <dbReference type="NCBI Taxonomy" id="2483200"/>
    <lineage>
        <taxon>Eukaryota</taxon>
        <taxon>Sar</taxon>
        <taxon>Stramenopiles</taxon>
        <taxon>Ochrophyta</taxon>
        <taxon>Pelagophyceae</taxon>
        <taxon>Pelagomonadales</taxon>
        <taxon>Pelagomonadaceae</taxon>
        <taxon>Chrysophaeum</taxon>
    </lineage>
</organism>
<dbReference type="GO" id="GO:0000785">
    <property type="term" value="C:chromatin"/>
    <property type="evidence" value="ECO:0007669"/>
    <property type="project" value="TreeGrafter"/>
</dbReference>
<reference evidence="7" key="1">
    <citation type="submission" date="2023-01" db="EMBL/GenBank/DDBJ databases">
        <title>Metagenome sequencing of chrysophaentin producing Chrysophaeum taylorii.</title>
        <authorList>
            <person name="Davison J."/>
            <person name="Bewley C."/>
        </authorList>
    </citation>
    <scope>NUCLEOTIDE SEQUENCE</scope>
    <source>
        <strain evidence="7">NIES-1699</strain>
    </source>
</reference>
<dbReference type="Gene3D" id="2.60.40.1490">
    <property type="entry name" value="Histone chaperone ASF1-like"/>
    <property type="match status" value="1"/>
</dbReference>
<comment type="caution">
    <text evidence="7">The sequence shown here is derived from an EMBL/GenBank/DDBJ whole genome shotgun (WGS) entry which is preliminary data.</text>
</comment>
<evidence type="ECO:0000313" key="8">
    <source>
        <dbReference type="Proteomes" id="UP001230188"/>
    </source>
</evidence>